<name>M4BKE1_HYAAE</name>
<dbReference type="AlphaFoldDB" id="M4BKE1"/>
<dbReference type="EnsemblProtists" id="HpaT806874">
    <property type="protein sequence ID" value="HpaP806874"/>
    <property type="gene ID" value="HpaG806874"/>
</dbReference>
<protein>
    <submittedName>
        <fullName evidence="1">Uncharacterized protein</fullName>
    </submittedName>
</protein>
<dbReference type="InParanoid" id="M4BKE1"/>
<evidence type="ECO:0000313" key="2">
    <source>
        <dbReference type="Proteomes" id="UP000011713"/>
    </source>
</evidence>
<reference evidence="1" key="2">
    <citation type="submission" date="2015-06" db="UniProtKB">
        <authorList>
            <consortium name="EnsemblProtists"/>
        </authorList>
    </citation>
    <scope>IDENTIFICATION</scope>
    <source>
        <strain evidence="1">Emoy2</strain>
    </source>
</reference>
<dbReference type="HOGENOM" id="CLU_2269011_0_0_1"/>
<evidence type="ECO:0000313" key="1">
    <source>
        <dbReference type="EnsemblProtists" id="HpaP806874"/>
    </source>
</evidence>
<reference evidence="2" key="1">
    <citation type="journal article" date="2010" name="Science">
        <title>Signatures of adaptation to obligate biotrophy in the Hyaloperonospora arabidopsidis genome.</title>
        <authorList>
            <person name="Baxter L."/>
            <person name="Tripathy S."/>
            <person name="Ishaque N."/>
            <person name="Boot N."/>
            <person name="Cabral A."/>
            <person name="Kemen E."/>
            <person name="Thines M."/>
            <person name="Ah-Fong A."/>
            <person name="Anderson R."/>
            <person name="Badejoko W."/>
            <person name="Bittner-Eddy P."/>
            <person name="Boore J.L."/>
            <person name="Chibucos M.C."/>
            <person name="Coates M."/>
            <person name="Dehal P."/>
            <person name="Delehaunty K."/>
            <person name="Dong S."/>
            <person name="Downton P."/>
            <person name="Dumas B."/>
            <person name="Fabro G."/>
            <person name="Fronick C."/>
            <person name="Fuerstenberg S.I."/>
            <person name="Fulton L."/>
            <person name="Gaulin E."/>
            <person name="Govers F."/>
            <person name="Hughes L."/>
            <person name="Humphray S."/>
            <person name="Jiang R.H."/>
            <person name="Judelson H."/>
            <person name="Kamoun S."/>
            <person name="Kyung K."/>
            <person name="Meijer H."/>
            <person name="Minx P."/>
            <person name="Morris P."/>
            <person name="Nelson J."/>
            <person name="Phuntumart V."/>
            <person name="Qutob D."/>
            <person name="Rehmany A."/>
            <person name="Rougon-Cardoso A."/>
            <person name="Ryden P."/>
            <person name="Torto-Alalibo T."/>
            <person name="Studholme D."/>
            <person name="Wang Y."/>
            <person name="Win J."/>
            <person name="Wood J."/>
            <person name="Clifton S.W."/>
            <person name="Rogers J."/>
            <person name="Van den Ackerveken G."/>
            <person name="Jones J.D."/>
            <person name="McDowell J.M."/>
            <person name="Beynon J."/>
            <person name="Tyler B.M."/>
        </authorList>
    </citation>
    <scope>NUCLEOTIDE SEQUENCE [LARGE SCALE GENOMIC DNA]</scope>
    <source>
        <strain evidence="2">Emoy2</strain>
    </source>
</reference>
<organism evidence="1 2">
    <name type="scientific">Hyaloperonospora arabidopsidis (strain Emoy2)</name>
    <name type="common">Downy mildew agent</name>
    <name type="synonym">Peronospora arabidopsidis</name>
    <dbReference type="NCBI Taxonomy" id="559515"/>
    <lineage>
        <taxon>Eukaryota</taxon>
        <taxon>Sar</taxon>
        <taxon>Stramenopiles</taxon>
        <taxon>Oomycota</taxon>
        <taxon>Peronosporomycetes</taxon>
        <taxon>Peronosporales</taxon>
        <taxon>Peronosporaceae</taxon>
        <taxon>Hyaloperonospora</taxon>
    </lineage>
</organism>
<dbReference type="EMBL" id="JH598349">
    <property type="status" value="NOT_ANNOTATED_CDS"/>
    <property type="molecule type" value="Genomic_DNA"/>
</dbReference>
<sequence length="103" mass="11080">MYVKLHRLVERITSIASRPYNTTACRPSAARRTVMSTSATACCTVIAILASPLPSCHCVAATIYPDCILLCSEILCPCLTSFICSTCSHSILHNPKAHVEVVA</sequence>
<accession>M4BKE1</accession>
<dbReference type="VEuPathDB" id="FungiDB:HpaG806874"/>
<proteinExistence type="predicted"/>
<keyword evidence="2" id="KW-1185">Reference proteome</keyword>
<dbReference type="Proteomes" id="UP000011713">
    <property type="component" value="Unassembled WGS sequence"/>
</dbReference>